<dbReference type="InterPro" id="IPR036873">
    <property type="entry name" value="Rhodanese-like_dom_sf"/>
</dbReference>
<dbReference type="GO" id="GO:0004792">
    <property type="term" value="F:thiosulfate-cyanide sulfurtransferase activity"/>
    <property type="evidence" value="ECO:0007669"/>
    <property type="project" value="TreeGrafter"/>
</dbReference>
<evidence type="ECO:0000313" key="4">
    <source>
        <dbReference type="EMBL" id="RBN50938.1"/>
    </source>
</evidence>
<dbReference type="EMBL" id="QNUX01000004">
    <property type="protein sequence ID" value="RBN50938.1"/>
    <property type="molecule type" value="Genomic_DNA"/>
</dbReference>
<feature type="domain" description="Rhodanese" evidence="3">
    <location>
        <begin position="164"/>
        <end position="273"/>
    </location>
</feature>
<dbReference type="Proteomes" id="UP000253676">
    <property type="component" value="Unassembled WGS sequence"/>
</dbReference>
<dbReference type="InterPro" id="IPR001763">
    <property type="entry name" value="Rhodanese-like_dom"/>
</dbReference>
<dbReference type="PANTHER" id="PTHR11364">
    <property type="entry name" value="THIOSULFATE SULFERTANSFERASE"/>
    <property type="match status" value="1"/>
</dbReference>
<evidence type="ECO:0000256" key="2">
    <source>
        <dbReference type="ARBA" id="ARBA00022737"/>
    </source>
</evidence>
<dbReference type="PANTHER" id="PTHR11364:SF27">
    <property type="entry name" value="SULFURTRANSFERASE"/>
    <property type="match status" value="1"/>
</dbReference>
<organism evidence="4 5">
    <name type="scientific">Flavobacterium psychrolimnae</name>
    <dbReference type="NCBI Taxonomy" id="249351"/>
    <lineage>
        <taxon>Bacteria</taxon>
        <taxon>Pseudomonadati</taxon>
        <taxon>Bacteroidota</taxon>
        <taxon>Flavobacteriia</taxon>
        <taxon>Flavobacteriales</taxon>
        <taxon>Flavobacteriaceae</taxon>
        <taxon>Flavobacterium</taxon>
    </lineage>
</organism>
<accession>A0A366B426</accession>
<dbReference type="FunFam" id="3.40.250.10:FF:000001">
    <property type="entry name" value="Sulfurtransferase"/>
    <property type="match status" value="1"/>
</dbReference>
<evidence type="ECO:0000256" key="1">
    <source>
        <dbReference type="ARBA" id="ARBA00022679"/>
    </source>
</evidence>
<protein>
    <submittedName>
        <fullName evidence="4">Sulfurtransferase</fullName>
    </submittedName>
</protein>
<dbReference type="Pfam" id="PF00581">
    <property type="entry name" value="Rhodanese"/>
    <property type="match status" value="2"/>
</dbReference>
<keyword evidence="5" id="KW-1185">Reference proteome</keyword>
<gene>
    <name evidence="4" type="ORF">DR980_06295</name>
</gene>
<proteinExistence type="predicted"/>
<dbReference type="SUPFAM" id="SSF52821">
    <property type="entry name" value="Rhodanese/Cell cycle control phosphatase"/>
    <property type="match status" value="2"/>
</dbReference>
<evidence type="ECO:0000259" key="3">
    <source>
        <dbReference type="PROSITE" id="PS50206"/>
    </source>
</evidence>
<sequence>MTEPIVNAAWLQANLKNPNLILLDASFKENQSNIKTDLENIQIKGARFFDIKNTFSDNNNTLPNTIPSPEKFEFEAKKLGINKNSTIVVYDNLGIYSSPRAWWLFKVMGHQNVAVLDGGLPEWISQKYPVESIPEIPNYAIGNFEAKFDPELIKSKEQILENIQTKDSVLIDARAENRFKGIGSEPRPGLRSGHIPGSINMPYTQLLRNGKFLPKEELVKILKTDGRPLIFTCGSGVTACIDLIAYELIGKNPKSVYDGSWTEWGQLENLPIEN</sequence>
<feature type="domain" description="Rhodanese" evidence="3">
    <location>
        <begin position="16"/>
        <end position="132"/>
    </location>
</feature>
<dbReference type="OrthoDB" id="9770030at2"/>
<name>A0A366B426_9FLAO</name>
<dbReference type="InterPro" id="IPR045078">
    <property type="entry name" value="TST/MPST-like"/>
</dbReference>
<dbReference type="Gene3D" id="3.40.250.10">
    <property type="entry name" value="Rhodanese-like domain"/>
    <property type="match status" value="2"/>
</dbReference>
<keyword evidence="1 4" id="KW-0808">Transferase</keyword>
<dbReference type="PROSITE" id="PS50206">
    <property type="entry name" value="RHODANESE_3"/>
    <property type="match status" value="2"/>
</dbReference>
<reference evidence="4 5" key="1">
    <citation type="submission" date="2018-07" db="EMBL/GenBank/DDBJ databases">
        <title>Complete genome sequence of Flavobacterium psychrolimnae LMG 22018.</title>
        <authorList>
            <person name="Kim D.-U."/>
        </authorList>
    </citation>
    <scope>NUCLEOTIDE SEQUENCE [LARGE SCALE GENOMIC DNA]</scope>
    <source>
        <strain evidence="4 5">LMG 22018</strain>
    </source>
</reference>
<dbReference type="CDD" id="cd01449">
    <property type="entry name" value="TST_Repeat_2"/>
    <property type="match status" value="1"/>
</dbReference>
<evidence type="ECO:0000313" key="5">
    <source>
        <dbReference type="Proteomes" id="UP000253676"/>
    </source>
</evidence>
<dbReference type="CDD" id="cd01448">
    <property type="entry name" value="TST_Repeat_1"/>
    <property type="match status" value="1"/>
</dbReference>
<dbReference type="RefSeq" id="WP_113634397.1">
    <property type="nucleotide sequence ID" value="NZ_QNUX01000004.1"/>
</dbReference>
<comment type="caution">
    <text evidence="4">The sequence shown here is derived from an EMBL/GenBank/DDBJ whole genome shotgun (WGS) entry which is preliminary data.</text>
</comment>
<dbReference type="SMART" id="SM00450">
    <property type="entry name" value="RHOD"/>
    <property type="match status" value="2"/>
</dbReference>
<dbReference type="AlphaFoldDB" id="A0A366B426"/>
<keyword evidence="2" id="KW-0677">Repeat</keyword>